<dbReference type="Gene3D" id="3.30.70.270">
    <property type="match status" value="1"/>
</dbReference>
<evidence type="ECO:0000256" key="2">
    <source>
        <dbReference type="ARBA" id="ARBA00004496"/>
    </source>
</evidence>
<dbReference type="GO" id="GO:0046872">
    <property type="term" value="F:metal ion binding"/>
    <property type="evidence" value="ECO:0007669"/>
    <property type="project" value="UniProtKB-KW"/>
</dbReference>
<evidence type="ECO:0000256" key="12">
    <source>
        <dbReference type="ARBA" id="ARBA00022763"/>
    </source>
</evidence>
<dbReference type="SUPFAM" id="SSF100879">
    <property type="entry name" value="Lesion bypass DNA polymerase (Y-family), little finger domain"/>
    <property type="match status" value="1"/>
</dbReference>
<keyword evidence="15" id="KW-0238">DNA-binding</keyword>
<evidence type="ECO:0000256" key="17">
    <source>
        <dbReference type="ARBA" id="ARBA00049244"/>
    </source>
</evidence>
<dbReference type="InterPro" id="IPR024728">
    <property type="entry name" value="PolY_HhH_motif"/>
</dbReference>
<comment type="subcellular location">
    <subcellularLocation>
        <location evidence="2">Cytoplasm</location>
    </subcellularLocation>
</comment>
<evidence type="ECO:0000256" key="13">
    <source>
        <dbReference type="ARBA" id="ARBA00022842"/>
    </source>
</evidence>
<dbReference type="Gene3D" id="1.10.150.20">
    <property type="entry name" value="5' to 3' exonuclease, C-terminal subdomain"/>
    <property type="match status" value="1"/>
</dbReference>
<keyword evidence="10" id="KW-0235">DNA replication</keyword>
<keyword evidence="13" id="KW-0460">Magnesium</keyword>
<dbReference type="FunFam" id="3.30.1490.100:FF:000004">
    <property type="entry name" value="DNA polymerase IV"/>
    <property type="match status" value="1"/>
</dbReference>
<dbReference type="Pfam" id="PF11799">
    <property type="entry name" value="IMS_C"/>
    <property type="match status" value="1"/>
</dbReference>
<dbReference type="PROSITE" id="PS50173">
    <property type="entry name" value="UMUC"/>
    <property type="match status" value="1"/>
</dbReference>
<evidence type="ECO:0000256" key="3">
    <source>
        <dbReference type="ARBA" id="ARBA00010945"/>
    </source>
</evidence>
<dbReference type="GO" id="GO:0042276">
    <property type="term" value="P:error-prone translesion synthesis"/>
    <property type="evidence" value="ECO:0007669"/>
    <property type="project" value="TreeGrafter"/>
</dbReference>
<name>A0A3B0TKE4_9ZZZZ</name>
<dbReference type="PANTHER" id="PTHR11076:SF33">
    <property type="entry name" value="DNA POLYMERASE KAPPA"/>
    <property type="match status" value="1"/>
</dbReference>
<evidence type="ECO:0000256" key="11">
    <source>
        <dbReference type="ARBA" id="ARBA00022723"/>
    </source>
</evidence>
<keyword evidence="14" id="KW-0239">DNA-directed DNA polymerase</keyword>
<evidence type="ECO:0000256" key="5">
    <source>
        <dbReference type="ARBA" id="ARBA00012417"/>
    </source>
</evidence>
<keyword evidence="7" id="KW-0963">Cytoplasm</keyword>
<evidence type="ECO:0000313" key="19">
    <source>
        <dbReference type="EMBL" id="VAW16633.1"/>
    </source>
</evidence>
<proteinExistence type="inferred from homology"/>
<evidence type="ECO:0000256" key="9">
    <source>
        <dbReference type="ARBA" id="ARBA00022695"/>
    </source>
</evidence>
<dbReference type="Gene3D" id="3.40.1170.60">
    <property type="match status" value="1"/>
</dbReference>
<accession>A0A3B0TKE4</accession>
<evidence type="ECO:0000256" key="8">
    <source>
        <dbReference type="ARBA" id="ARBA00022679"/>
    </source>
</evidence>
<evidence type="ECO:0000256" key="14">
    <source>
        <dbReference type="ARBA" id="ARBA00022932"/>
    </source>
</evidence>
<dbReference type="Gene3D" id="3.30.1490.100">
    <property type="entry name" value="DNA polymerase, Y-family, little finger domain"/>
    <property type="match status" value="1"/>
</dbReference>
<evidence type="ECO:0000256" key="4">
    <source>
        <dbReference type="ARBA" id="ARBA00011245"/>
    </source>
</evidence>
<dbReference type="GO" id="GO:0006260">
    <property type="term" value="P:DNA replication"/>
    <property type="evidence" value="ECO:0007669"/>
    <property type="project" value="UniProtKB-KW"/>
</dbReference>
<organism evidence="19">
    <name type="scientific">hydrothermal vent metagenome</name>
    <dbReference type="NCBI Taxonomy" id="652676"/>
    <lineage>
        <taxon>unclassified sequences</taxon>
        <taxon>metagenomes</taxon>
        <taxon>ecological metagenomes</taxon>
    </lineage>
</organism>
<keyword evidence="16" id="KW-0234">DNA repair</keyword>
<dbReference type="FunFam" id="3.40.1170.60:FF:000001">
    <property type="entry name" value="DNA polymerase IV"/>
    <property type="match status" value="1"/>
</dbReference>
<dbReference type="HAMAP" id="MF_01113">
    <property type="entry name" value="DNApol_IV"/>
    <property type="match status" value="1"/>
</dbReference>
<keyword evidence="12" id="KW-0227">DNA damage</keyword>
<dbReference type="PANTHER" id="PTHR11076">
    <property type="entry name" value="DNA REPAIR POLYMERASE UMUC / TRANSFERASE FAMILY MEMBER"/>
    <property type="match status" value="1"/>
</dbReference>
<comment type="similarity">
    <text evidence="3">Belongs to the DNA polymerase type-Y family.</text>
</comment>
<evidence type="ECO:0000256" key="16">
    <source>
        <dbReference type="ARBA" id="ARBA00023204"/>
    </source>
</evidence>
<dbReference type="EC" id="2.7.7.7" evidence="5"/>
<dbReference type="InterPro" id="IPR050116">
    <property type="entry name" value="DNA_polymerase-Y"/>
</dbReference>
<gene>
    <name evidence="19" type="ORF">MNBD_ALPHA09-1139</name>
</gene>
<comment type="catalytic activity">
    <reaction evidence="17">
        <text>DNA(n) + a 2'-deoxyribonucleoside 5'-triphosphate = DNA(n+1) + diphosphate</text>
        <dbReference type="Rhea" id="RHEA:22508"/>
        <dbReference type="Rhea" id="RHEA-COMP:17339"/>
        <dbReference type="Rhea" id="RHEA-COMP:17340"/>
        <dbReference type="ChEBI" id="CHEBI:33019"/>
        <dbReference type="ChEBI" id="CHEBI:61560"/>
        <dbReference type="ChEBI" id="CHEBI:173112"/>
        <dbReference type="EC" id="2.7.7.7"/>
    </reaction>
</comment>
<reference evidence="19" key="1">
    <citation type="submission" date="2018-06" db="EMBL/GenBank/DDBJ databases">
        <authorList>
            <person name="Zhirakovskaya E."/>
        </authorList>
    </citation>
    <scope>NUCLEOTIDE SEQUENCE</scope>
</reference>
<keyword evidence="6" id="KW-0515">Mutator protein</keyword>
<dbReference type="GO" id="GO:0009432">
    <property type="term" value="P:SOS response"/>
    <property type="evidence" value="ECO:0007669"/>
    <property type="project" value="TreeGrafter"/>
</dbReference>
<dbReference type="InterPro" id="IPR043128">
    <property type="entry name" value="Rev_trsase/Diguanyl_cyclase"/>
</dbReference>
<dbReference type="InterPro" id="IPR017961">
    <property type="entry name" value="DNA_pol_Y-fam_little_finger"/>
</dbReference>
<keyword evidence="11" id="KW-0479">Metal-binding</keyword>
<comment type="subunit">
    <text evidence="4">Monomer.</text>
</comment>
<keyword evidence="9 19" id="KW-0548">Nucleotidyltransferase</keyword>
<dbReference type="InterPro" id="IPR001126">
    <property type="entry name" value="UmuC"/>
</dbReference>
<evidence type="ECO:0000259" key="18">
    <source>
        <dbReference type="PROSITE" id="PS50173"/>
    </source>
</evidence>
<dbReference type="Pfam" id="PF00817">
    <property type="entry name" value="IMS"/>
    <property type="match status" value="1"/>
</dbReference>
<dbReference type="InterPro" id="IPR036775">
    <property type="entry name" value="DNA_pol_Y-fam_lit_finger_sf"/>
</dbReference>
<dbReference type="SUPFAM" id="SSF56672">
    <property type="entry name" value="DNA/RNA polymerases"/>
    <property type="match status" value="1"/>
</dbReference>
<evidence type="ECO:0000256" key="15">
    <source>
        <dbReference type="ARBA" id="ARBA00023125"/>
    </source>
</evidence>
<evidence type="ECO:0000256" key="6">
    <source>
        <dbReference type="ARBA" id="ARBA00022457"/>
    </source>
</evidence>
<dbReference type="CDD" id="cd03586">
    <property type="entry name" value="PolY_Pol_IV_kappa"/>
    <property type="match status" value="1"/>
</dbReference>
<dbReference type="Pfam" id="PF11798">
    <property type="entry name" value="IMS_HHH"/>
    <property type="match status" value="1"/>
</dbReference>
<dbReference type="EMBL" id="UOEM01000098">
    <property type="protein sequence ID" value="VAW16633.1"/>
    <property type="molecule type" value="Genomic_DNA"/>
</dbReference>
<keyword evidence="8 19" id="KW-0808">Transferase</keyword>
<evidence type="ECO:0000256" key="10">
    <source>
        <dbReference type="ARBA" id="ARBA00022705"/>
    </source>
</evidence>
<evidence type="ECO:0000256" key="7">
    <source>
        <dbReference type="ARBA" id="ARBA00022490"/>
    </source>
</evidence>
<dbReference type="GO" id="GO:0006281">
    <property type="term" value="P:DNA repair"/>
    <property type="evidence" value="ECO:0007669"/>
    <property type="project" value="UniProtKB-KW"/>
</dbReference>
<dbReference type="InterPro" id="IPR022880">
    <property type="entry name" value="DNApol_IV"/>
</dbReference>
<dbReference type="GO" id="GO:0003887">
    <property type="term" value="F:DNA-directed DNA polymerase activity"/>
    <property type="evidence" value="ECO:0007669"/>
    <property type="project" value="UniProtKB-KW"/>
</dbReference>
<protein>
    <recommendedName>
        <fullName evidence="5">DNA-directed DNA polymerase</fullName>
        <ecNumber evidence="5">2.7.7.7</ecNumber>
    </recommendedName>
</protein>
<feature type="domain" description="UmuC" evidence="18">
    <location>
        <begin position="53"/>
        <end position="233"/>
    </location>
</feature>
<dbReference type="GO" id="GO:0003684">
    <property type="term" value="F:damaged DNA binding"/>
    <property type="evidence" value="ECO:0007669"/>
    <property type="project" value="InterPro"/>
</dbReference>
<evidence type="ECO:0000256" key="1">
    <source>
        <dbReference type="ARBA" id="ARBA00001946"/>
    </source>
</evidence>
<dbReference type="NCBIfam" id="NF002677">
    <property type="entry name" value="PRK02406.1"/>
    <property type="match status" value="1"/>
</dbReference>
<dbReference type="AlphaFoldDB" id="A0A3B0TKE4"/>
<dbReference type="NCBIfam" id="NF002751">
    <property type="entry name" value="PRK02794.1"/>
    <property type="match status" value="1"/>
</dbReference>
<dbReference type="GO" id="GO:0005829">
    <property type="term" value="C:cytosol"/>
    <property type="evidence" value="ECO:0007669"/>
    <property type="project" value="TreeGrafter"/>
</dbReference>
<comment type="cofactor">
    <cofactor evidence="1">
        <name>Mg(2+)</name>
        <dbReference type="ChEBI" id="CHEBI:18420"/>
    </cofactor>
</comment>
<sequence length="442" mass="47819">MSSKDPEPAAAGPVQFVPGNCRDCGAAAGGGNRCPACRSPRLARHDEIGCLEIAHLDCDAFFASVEKRDRPELTDQPVIIGGGRRGVVSTACYIARIHGIHSAMPMFKALKACPEAVVIKPDMEKYVTESRRIRRLMQALTPLVEPVSIDEAFLDLSGTEALHGMTPAVSMINLARRIEVEIGITVSVGLSHNKFLAKLASDLDKPRGFSVIGREETLDFLSPRKVTDIWGVGAVTGRQLAAAGLKTMGDLQSADPKWLRARFGKLGARLASLACGRDNRRVTPKRPAKSISAETTFAHDITDPRALEVRLWRLCEQVASRAKAGGHHGATAVLKLKTTDFRTRTRNCRFAKPTQLADDLFGAVKPLLAKEVDKGLTKGGDGTAFRLIGVGFTDLDHPAAQGCPPADFFATGAQRRAKVERTLDDLKKRFGDKVIGKGRAWE</sequence>
<dbReference type="InterPro" id="IPR043502">
    <property type="entry name" value="DNA/RNA_pol_sf"/>
</dbReference>